<accession>A0A9P4K5A3</accession>
<keyword evidence="3" id="KW-1185">Reference proteome</keyword>
<name>A0A9P4K5A3_9PLEO</name>
<gene>
    <name evidence="2" type="ORF">CC78DRAFT_570283</name>
</gene>
<dbReference type="EMBL" id="ML986650">
    <property type="protein sequence ID" value="KAF2261800.1"/>
    <property type="molecule type" value="Genomic_DNA"/>
</dbReference>
<dbReference type="InterPro" id="IPR052820">
    <property type="entry name" value="PhiA_domain"/>
</dbReference>
<dbReference type="Proteomes" id="UP000800093">
    <property type="component" value="Unassembled WGS sequence"/>
</dbReference>
<evidence type="ECO:0008006" key="4">
    <source>
        <dbReference type="Google" id="ProtNLM"/>
    </source>
</evidence>
<dbReference type="PANTHER" id="PTHR42047">
    <property type="entry name" value="PROTEIN, PUTATIVE (AFU_ORTHOLOGUE AFUA_6G03560)-RELATED"/>
    <property type="match status" value="1"/>
</dbReference>
<sequence length="223" mass="24194">MMSSLHLLLKAVALLPIALGSPYLQAHRKDGPGLHTLTAYVPGDKVYDGLKVEYGGYLNLFQEKTGQYCPTQVQPNCPNGTELVFSGTFYPSSMVPGGQEFYVSGDGSTHITVQHSHAFPPGSYPYYYGWTWTSFTNRPAPSAACPTDDPLYNCDIPTGYFTFKAPDGPEGYEGGLKACRNVYDESVTSVYAVTPGFNLTGCVKMKGLATHAYSGVNPPVWAY</sequence>
<reference evidence="3" key="1">
    <citation type="journal article" date="2020" name="Stud. Mycol.">
        <title>101 Dothideomycetes genomes: A test case for predicting lifestyles and emergence of pathogens.</title>
        <authorList>
            <person name="Haridas S."/>
            <person name="Albert R."/>
            <person name="Binder M."/>
            <person name="Bloem J."/>
            <person name="LaButti K."/>
            <person name="Salamov A."/>
            <person name="Andreopoulos B."/>
            <person name="Baker S."/>
            <person name="Barry K."/>
            <person name="Bills G."/>
            <person name="Bluhm B."/>
            <person name="Cannon C."/>
            <person name="Castanera R."/>
            <person name="Culley D."/>
            <person name="Daum C."/>
            <person name="Ezra D."/>
            <person name="Gonzalez J."/>
            <person name="Henrissat B."/>
            <person name="Kuo A."/>
            <person name="Liang C."/>
            <person name="Lipzen A."/>
            <person name="Lutzoni F."/>
            <person name="Magnuson J."/>
            <person name="Mondo S."/>
            <person name="Nolan M."/>
            <person name="Ohm R."/>
            <person name="Pangilinan J."/>
            <person name="Park H.-J."/>
            <person name="Ramirez L."/>
            <person name="Alfaro M."/>
            <person name="Sun H."/>
            <person name="Tritt A."/>
            <person name="Yoshinaga Y."/>
            <person name="Zwiers L.-H."/>
            <person name="Turgeon B."/>
            <person name="Goodwin S."/>
            <person name="Spatafora J."/>
            <person name="Crous P."/>
            <person name="Grigoriev I."/>
        </authorList>
    </citation>
    <scope>NUCLEOTIDE SEQUENCE [LARGE SCALE GENOMIC DNA]</scope>
    <source>
        <strain evidence="3">CBS 304.66</strain>
    </source>
</reference>
<keyword evidence="1" id="KW-0732">Signal</keyword>
<evidence type="ECO:0000313" key="2">
    <source>
        <dbReference type="EMBL" id="KAF2261800.1"/>
    </source>
</evidence>
<organism evidence="2 3">
    <name type="scientific">Lojkania enalia</name>
    <dbReference type="NCBI Taxonomy" id="147567"/>
    <lineage>
        <taxon>Eukaryota</taxon>
        <taxon>Fungi</taxon>
        <taxon>Dikarya</taxon>
        <taxon>Ascomycota</taxon>
        <taxon>Pezizomycotina</taxon>
        <taxon>Dothideomycetes</taxon>
        <taxon>Pleosporomycetidae</taxon>
        <taxon>Pleosporales</taxon>
        <taxon>Pleosporales incertae sedis</taxon>
        <taxon>Lojkania</taxon>
    </lineage>
</organism>
<feature type="chain" id="PRO_5040454016" description="IgE-binding protein" evidence="1">
    <location>
        <begin position="21"/>
        <end position="223"/>
    </location>
</feature>
<feature type="signal peptide" evidence="1">
    <location>
        <begin position="1"/>
        <end position="20"/>
    </location>
</feature>
<dbReference type="AlphaFoldDB" id="A0A9P4K5A3"/>
<protein>
    <recommendedName>
        <fullName evidence="4">IgE-binding protein</fullName>
    </recommendedName>
</protein>
<evidence type="ECO:0000313" key="3">
    <source>
        <dbReference type="Proteomes" id="UP000800093"/>
    </source>
</evidence>
<evidence type="ECO:0000256" key="1">
    <source>
        <dbReference type="SAM" id="SignalP"/>
    </source>
</evidence>
<proteinExistence type="predicted"/>
<comment type="caution">
    <text evidence="2">The sequence shown here is derived from an EMBL/GenBank/DDBJ whole genome shotgun (WGS) entry which is preliminary data.</text>
</comment>
<dbReference type="PANTHER" id="PTHR42047:SF1">
    <property type="entry name" value="PROTEIN, PUTATIVE (AFU_ORTHOLOGUE AFUA_6G03560)-RELATED"/>
    <property type="match status" value="1"/>
</dbReference>
<dbReference type="OrthoDB" id="5430620at2759"/>